<dbReference type="SMART" id="SM00184">
    <property type="entry name" value="RING"/>
    <property type="match status" value="1"/>
</dbReference>
<dbReference type="InterPro" id="IPR013083">
    <property type="entry name" value="Znf_RING/FYVE/PHD"/>
</dbReference>
<dbReference type="Proteomes" id="UP000289340">
    <property type="component" value="Chromosome 17"/>
</dbReference>
<proteinExistence type="inferred from homology"/>
<dbReference type="PROSITE" id="PS50089">
    <property type="entry name" value="ZF_RING_2"/>
    <property type="match status" value="1"/>
</dbReference>
<evidence type="ECO:0000256" key="3">
    <source>
        <dbReference type="ARBA" id="ARBA00022723"/>
    </source>
</evidence>
<evidence type="ECO:0000313" key="13">
    <source>
        <dbReference type="Proteomes" id="UP000289340"/>
    </source>
</evidence>
<evidence type="ECO:0000259" key="10">
    <source>
        <dbReference type="PROSITE" id="PS50089"/>
    </source>
</evidence>
<evidence type="ECO:0000313" key="11">
    <source>
        <dbReference type="EMBL" id="KHN33903.1"/>
    </source>
</evidence>
<keyword evidence="3" id="KW-0479">Metal-binding</keyword>
<keyword evidence="4 9" id="KW-0863">Zinc-finger</keyword>
<keyword evidence="13" id="KW-1185">Reference proteome</keyword>
<evidence type="ECO:0000313" key="12">
    <source>
        <dbReference type="EMBL" id="RZB57922.1"/>
    </source>
</evidence>
<dbReference type="EMBL" id="KN649412">
    <property type="protein sequence ID" value="KHN33903.1"/>
    <property type="molecule type" value="Genomic_DNA"/>
</dbReference>
<feature type="domain" description="RING-type" evidence="10">
    <location>
        <begin position="22"/>
        <end position="65"/>
    </location>
</feature>
<evidence type="ECO:0000256" key="1">
    <source>
        <dbReference type="ARBA" id="ARBA00004370"/>
    </source>
</evidence>
<sequence>MRALPPVTCFCDDGTTGSKHDCPICIEEFKNGELIQPFGVCVHEFHSSCINSWLLRGKTTCPVCRKELSFTMF</sequence>
<keyword evidence="6" id="KW-1133">Transmembrane helix</keyword>
<dbReference type="GO" id="GO:0008270">
    <property type="term" value="F:zinc ion binding"/>
    <property type="evidence" value="ECO:0007669"/>
    <property type="project" value="UniProtKB-KW"/>
</dbReference>
<dbReference type="Gene3D" id="3.30.40.10">
    <property type="entry name" value="Zinc/RING finger domain, C3HC4 (zinc finger)"/>
    <property type="match status" value="1"/>
</dbReference>
<keyword evidence="5" id="KW-0862">Zinc</keyword>
<evidence type="ECO:0000256" key="5">
    <source>
        <dbReference type="ARBA" id="ARBA00022833"/>
    </source>
</evidence>
<dbReference type="Proteomes" id="UP000053555">
    <property type="component" value="Unassembled WGS sequence"/>
</dbReference>
<dbReference type="InterPro" id="IPR001841">
    <property type="entry name" value="Znf_RING"/>
</dbReference>
<evidence type="ECO:0000256" key="9">
    <source>
        <dbReference type="PROSITE-ProRule" id="PRU00175"/>
    </source>
</evidence>
<dbReference type="AlphaFoldDB" id="A0A0B2RNX2"/>
<dbReference type="SMR" id="A0A0B2RNX2"/>
<dbReference type="PANTHER" id="PTHR46539">
    <property type="entry name" value="E3 UBIQUITIN-PROTEIN LIGASE ATL42"/>
    <property type="match status" value="1"/>
</dbReference>
<reference evidence="12 13" key="2">
    <citation type="submission" date="2018-09" db="EMBL/GenBank/DDBJ databases">
        <title>A high-quality reference genome of wild soybean provides a powerful tool to mine soybean genomes.</title>
        <authorList>
            <person name="Xie M."/>
            <person name="Chung C.Y.L."/>
            <person name="Li M.-W."/>
            <person name="Wong F.-L."/>
            <person name="Chan T.-F."/>
            <person name="Lam H.-M."/>
        </authorList>
    </citation>
    <scope>NUCLEOTIDE SEQUENCE [LARGE SCALE GENOMIC DNA]</scope>
    <source>
        <strain evidence="13">cv. W05</strain>
        <tissue evidence="12">Hypocotyl of etiolated seedlings</tissue>
    </source>
</reference>
<evidence type="ECO:0000256" key="7">
    <source>
        <dbReference type="ARBA" id="ARBA00023136"/>
    </source>
</evidence>
<dbReference type="SUPFAM" id="SSF57850">
    <property type="entry name" value="RING/U-box"/>
    <property type="match status" value="1"/>
</dbReference>
<evidence type="ECO:0000256" key="8">
    <source>
        <dbReference type="ARBA" id="ARBA00024209"/>
    </source>
</evidence>
<comment type="similarity">
    <text evidence="8">Belongs to the RING-type zinc finger family. ATL subfamily.</text>
</comment>
<gene>
    <name evidence="12" type="ORF">D0Y65_046535</name>
    <name evidence="11" type="ORF">glysoja_031765</name>
</gene>
<evidence type="ECO:0000256" key="6">
    <source>
        <dbReference type="ARBA" id="ARBA00022989"/>
    </source>
</evidence>
<dbReference type="GO" id="GO:0016020">
    <property type="term" value="C:membrane"/>
    <property type="evidence" value="ECO:0007669"/>
    <property type="project" value="UniProtKB-SubCell"/>
</dbReference>
<dbReference type="Pfam" id="PF13639">
    <property type="entry name" value="zf-RING_2"/>
    <property type="match status" value="1"/>
</dbReference>
<dbReference type="PANTHER" id="PTHR46539:SF30">
    <property type="entry name" value="BNAA06G39360D PROTEIN"/>
    <property type="match status" value="1"/>
</dbReference>
<evidence type="ECO:0000256" key="4">
    <source>
        <dbReference type="ARBA" id="ARBA00022771"/>
    </source>
</evidence>
<dbReference type="EMBL" id="QZWG01000017">
    <property type="protein sequence ID" value="RZB57922.1"/>
    <property type="molecule type" value="Genomic_DNA"/>
</dbReference>
<accession>A0A0B2RNX2</accession>
<name>A0A0B2RNX2_GLYSO</name>
<evidence type="ECO:0000256" key="2">
    <source>
        <dbReference type="ARBA" id="ARBA00022692"/>
    </source>
</evidence>
<keyword evidence="2" id="KW-0812">Transmembrane</keyword>
<organism evidence="11">
    <name type="scientific">Glycine soja</name>
    <name type="common">Wild soybean</name>
    <dbReference type="NCBI Taxonomy" id="3848"/>
    <lineage>
        <taxon>Eukaryota</taxon>
        <taxon>Viridiplantae</taxon>
        <taxon>Streptophyta</taxon>
        <taxon>Embryophyta</taxon>
        <taxon>Tracheophyta</taxon>
        <taxon>Spermatophyta</taxon>
        <taxon>Magnoliopsida</taxon>
        <taxon>eudicotyledons</taxon>
        <taxon>Gunneridae</taxon>
        <taxon>Pentapetalae</taxon>
        <taxon>rosids</taxon>
        <taxon>fabids</taxon>
        <taxon>Fabales</taxon>
        <taxon>Fabaceae</taxon>
        <taxon>Papilionoideae</taxon>
        <taxon>50 kb inversion clade</taxon>
        <taxon>NPAAA clade</taxon>
        <taxon>indigoferoid/millettioid clade</taxon>
        <taxon>Phaseoleae</taxon>
        <taxon>Glycine</taxon>
        <taxon>Glycine subgen. Soja</taxon>
    </lineage>
</organism>
<comment type="subcellular location">
    <subcellularLocation>
        <location evidence="1">Membrane</location>
    </subcellularLocation>
</comment>
<reference evidence="11" key="1">
    <citation type="submission" date="2014-07" db="EMBL/GenBank/DDBJ databases">
        <title>Identification of a novel salt tolerance gene in wild soybean by whole-genome sequencing.</title>
        <authorList>
            <person name="Lam H.-M."/>
            <person name="Qi X."/>
            <person name="Li M.-W."/>
            <person name="Liu X."/>
            <person name="Xie M."/>
            <person name="Ni M."/>
            <person name="Xu X."/>
        </authorList>
    </citation>
    <scope>NUCLEOTIDE SEQUENCE [LARGE SCALE GENOMIC DNA]</scope>
    <source>
        <tissue evidence="11">Root</tissue>
    </source>
</reference>
<keyword evidence="7" id="KW-0472">Membrane</keyword>
<protein>
    <submittedName>
        <fullName evidence="11">Putative RING finger protein C4G3.12c</fullName>
    </submittedName>
</protein>